<keyword evidence="1" id="KW-1133">Transmembrane helix</keyword>
<name>A0A1M5T3X0_9CLOT</name>
<protein>
    <submittedName>
        <fullName evidence="2">Uncharacterized protein</fullName>
    </submittedName>
</protein>
<reference evidence="2 3" key="1">
    <citation type="submission" date="2016-11" db="EMBL/GenBank/DDBJ databases">
        <authorList>
            <person name="Jaros S."/>
            <person name="Januszkiewicz K."/>
            <person name="Wedrychowicz H."/>
        </authorList>
    </citation>
    <scope>NUCLEOTIDE SEQUENCE [LARGE SCALE GENOMIC DNA]</scope>
    <source>
        <strain evidence="2 3">DSM 6191</strain>
    </source>
</reference>
<evidence type="ECO:0000313" key="2">
    <source>
        <dbReference type="EMBL" id="SHH45425.1"/>
    </source>
</evidence>
<keyword evidence="1" id="KW-0812">Transmembrane</keyword>
<dbReference type="RefSeq" id="WP_073015794.1">
    <property type="nucleotide sequence ID" value="NZ_FQXU01000003.1"/>
</dbReference>
<feature type="transmembrane region" description="Helical" evidence="1">
    <location>
        <begin position="62"/>
        <end position="81"/>
    </location>
</feature>
<evidence type="ECO:0000313" key="3">
    <source>
        <dbReference type="Proteomes" id="UP000184241"/>
    </source>
</evidence>
<accession>A0A1M5T3X0</accession>
<keyword evidence="1" id="KW-0472">Membrane</keyword>
<dbReference type="AlphaFoldDB" id="A0A1M5T3X0"/>
<evidence type="ECO:0000256" key="1">
    <source>
        <dbReference type="SAM" id="Phobius"/>
    </source>
</evidence>
<proteinExistence type="predicted"/>
<dbReference type="EMBL" id="FQXU01000003">
    <property type="protein sequence ID" value="SHH45425.1"/>
    <property type="molecule type" value="Genomic_DNA"/>
</dbReference>
<organism evidence="2 3">
    <name type="scientific">Clostridium intestinale DSM 6191</name>
    <dbReference type="NCBI Taxonomy" id="1121320"/>
    <lineage>
        <taxon>Bacteria</taxon>
        <taxon>Bacillati</taxon>
        <taxon>Bacillota</taxon>
        <taxon>Clostridia</taxon>
        <taxon>Eubacteriales</taxon>
        <taxon>Clostridiaceae</taxon>
        <taxon>Clostridium</taxon>
    </lineage>
</organism>
<gene>
    <name evidence="2" type="ORF">SAMN02745941_00098</name>
</gene>
<sequence>MSENKLNQCKNIDKTIYPKQFTAYFMVSIFITVALFFITYILIRKAPLEDIKTSDVFLMTSWLVIVTLIIFNYAITILFLIKKKIKIEIRDGAIELKKVFSKKKFEFYVIESIRIDQLNFRYPLTFVIIKGKKKTNKFINRYIMFPKSWFSTKDIKYIVKIIKKYNDKVSIDGMWSLD</sequence>
<dbReference type="Proteomes" id="UP000184241">
    <property type="component" value="Unassembled WGS sequence"/>
</dbReference>
<feature type="transmembrane region" description="Helical" evidence="1">
    <location>
        <begin position="21"/>
        <end position="42"/>
    </location>
</feature>